<dbReference type="AlphaFoldDB" id="D8SE09"/>
<comment type="similarity">
    <text evidence="3">Belongs to the SFH family.</text>
</comment>
<feature type="domain" description="CRAL-TRIO" evidence="4">
    <location>
        <begin position="73"/>
        <end position="244"/>
    </location>
</feature>
<dbReference type="Gramene" id="EFJ17348">
    <property type="protein sequence ID" value="EFJ17348"/>
    <property type="gene ID" value="SELMODRAFT_114753"/>
</dbReference>
<dbReference type="PANTHER" id="PTHR45657">
    <property type="entry name" value="CRAL-TRIO DOMAIN-CONTAINING PROTEIN YKL091C-RELATED"/>
    <property type="match status" value="1"/>
</dbReference>
<dbReference type="InParanoid" id="D8SE09"/>
<evidence type="ECO:0000259" key="4">
    <source>
        <dbReference type="PROSITE" id="PS50191"/>
    </source>
</evidence>
<dbReference type="EMBL" id="GL377614">
    <property type="protein sequence ID" value="EFJ17348.1"/>
    <property type="molecule type" value="Genomic_DNA"/>
</dbReference>
<dbReference type="InterPro" id="IPR036273">
    <property type="entry name" value="CRAL/TRIO_N_dom_sf"/>
</dbReference>
<name>D8SE09_SELML</name>
<keyword evidence="6" id="KW-1185">Reference proteome</keyword>
<dbReference type="InterPro" id="IPR001251">
    <property type="entry name" value="CRAL-TRIO_dom"/>
</dbReference>
<dbReference type="SMART" id="SM01100">
    <property type="entry name" value="CRAL_TRIO_N"/>
    <property type="match status" value="1"/>
</dbReference>
<accession>D8SE09</accession>
<dbReference type="InterPro" id="IPR011074">
    <property type="entry name" value="CRAL/TRIO_N_dom"/>
</dbReference>
<dbReference type="SUPFAM" id="SSF52087">
    <property type="entry name" value="CRAL/TRIO domain"/>
    <property type="match status" value="1"/>
</dbReference>
<dbReference type="eggNOG" id="KOG1471">
    <property type="taxonomic scope" value="Eukaryota"/>
</dbReference>
<dbReference type="SMART" id="SM00516">
    <property type="entry name" value="SEC14"/>
    <property type="match status" value="1"/>
</dbReference>
<sequence length="260" mass="30049">MVDALDESQNEALERLQKLLGDRQIQGDVDTLVRFLKARSFDVWKAKAMYEAMLQWRAEVRADALKQEFDFQERDATQELYPRFYHKVDKLGRPIYIERLGKLRLEELFKVTSMERMLLDHIKEWEIFVDVRLPAASRDAGRAITQSLAILDLKGVHVSKQVRQFVRAILRIDQDFYPEFLGKMVIVNAPVYFKALWSIVKPWLDKQTQKKIEVHGTNYVPRLLELVDAESLPSFLGGSCECVSSRGCESSDAGPWLGNV</sequence>
<organism evidence="6">
    <name type="scientific">Selaginella moellendorffii</name>
    <name type="common">Spikemoss</name>
    <dbReference type="NCBI Taxonomy" id="88036"/>
    <lineage>
        <taxon>Eukaryota</taxon>
        <taxon>Viridiplantae</taxon>
        <taxon>Streptophyta</taxon>
        <taxon>Embryophyta</taxon>
        <taxon>Tracheophyta</taxon>
        <taxon>Lycopodiopsida</taxon>
        <taxon>Selaginellales</taxon>
        <taxon>Selaginellaceae</taxon>
        <taxon>Selaginella</taxon>
    </lineage>
</organism>
<dbReference type="InterPro" id="IPR051026">
    <property type="entry name" value="PI/PC_transfer"/>
</dbReference>
<dbReference type="CDD" id="cd00170">
    <property type="entry name" value="SEC14"/>
    <property type="match status" value="1"/>
</dbReference>
<dbReference type="Proteomes" id="UP000001514">
    <property type="component" value="Unassembled WGS sequence"/>
</dbReference>
<protein>
    <recommendedName>
        <fullName evidence="4">CRAL-TRIO domain-containing protein</fullName>
    </recommendedName>
</protein>
<gene>
    <name evidence="5" type="ORF">SELMODRAFT_114753</name>
</gene>
<dbReference type="GO" id="GO:0008526">
    <property type="term" value="F:phosphatidylinositol transfer activity"/>
    <property type="evidence" value="ECO:0000318"/>
    <property type="project" value="GO_Central"/>
</dbReference>
<dbReference type="SUPFAM" id="SSF46938">
    <property type="entry name" value="CRAL/TRIO N-terminal domain"/>
    <property type="match status" value="1"/>
</dbReference>
<reference evidence="5 6" key="1">
    <citation type="journal article" date="2011" name="Science">
        <title>The Selaginella genome identifies genetic changes associated with the evolution of vascular plants.</title>
        <authorList>
            <person name="Banks J.A."/>
            <person name="Nishiyama T."/>
            <person name="Hasebe M."/>
            <person name="Bowman J.L."/>
            <person name="Gribskov M."/>
            <person name="dePamphilis C."/>
            <person name="Albert V.A."/>
            <person name="Aono N."/>
            <person name="Aoyama T."/>
            <person name="Ambrose B.A."/>
            <person name="Ashton N.W."/>
            <person name="Axtell M.J."/>
            <person name="Barker E."/>
            <person name="Barker M.S."/>
            <person name="Bennetzen J.L."/>
            <person name="Bonawitz N.D."/>
            <person name="Chapple C."/>
            <person name="Cheng C."/>
            <person name="Correa L.G."/>
            <person name="Dacre M."/>
            <person name="DeBarry J."/>
            <person name="Dreyer I."/>
            <person name="Elias M."/>
            <person name="Engstrom E.M."/>
            <person name="Estelle M."/>
            <person name="Feng L."/>
            <person name="Finet C."/>
            <person name="Floyd S.K."/>
            <person name="Frommer W.B."/>
            <person name="Fujita T."/>
            <person name="Gramzow L."/>
            <person name="Gutensohn M."/>
            <person name="Harholt J."/>
            <person name="Hattori M."/>
            <person name="Heyl A."/>
            <person name="Hirai T."/>
            <person name="Hiwatashi Y."/>
            <person name="Ishikawa M."/>
            <person name="Iwata M."/>
            <person name="Karol K.G."/>
            <person name="Koehler B."/>
            <person name="Kolukisaoglu U."/>
            <person name="Kubo M."/>
            <person name="Kurata T."/>
            <person name="Lalonde S."/>
            <person name="Li K."/>
            <person name="Li Y."/>
            <person name="Litt A."/>
            <person name="Lyons E."/>
            <person name="Manning G."/>
            <person name="Maruyama T."/>
            <person name="Michael T.P."/>
            <person name="Mikami K."/>
            <person name="Miyazaki S."/>
            <person name="Morinaga S."/>
            <person name="Murata T."/>
            <person name="Mueller-Roeber B."/>
            <person name="Nelson D.R."/>
            <person name="Obara M."/>
            <person name="Oguri Y."/>
            <person name="Olmstead R.G."/>
            <person name="Onodera N."/>
            <person name="Petersen B.L."/>
            <person name="Pils B."/>
            <person name="Prigge M."/>
            <person name="Rensing S.A."/>
            <person name="Riano-Pachon D.M."/>
            <person name="Roberts A.W."/>
            <person name="Sato Y."/>
            <person name="Scheller H.V."/>
            <person name="Schulz B."/>
            <person name="Schulz C."/>
            <person name="Shakirov E.V."/>
            <person name="Shibagaki N."/>
            <person name="Shinohara N."/>
            <person name="Shippen D.E."/>
            <person name="Soerensen I."/>
            <person name="Sotooka R."/>
            <person name="Sugimoto N."/>
            <person name="Sugita M."/>
            <person name="Sumikawa N."/>
            <person name="Tanurdzic M."/>
            <person name="Theissen G."/>
            <person name="Ulvskov P."/>
            <person name="Wakazuki S."/>
            <person name="Weng J.K."/>
            <person name="Willats W.W."/>
            <person name="Wipf D."/>
            <person name="Wolf P.G."/>
            <person name="Yang L."/>
            <person name="Zimmer A.D."/>
            <person name="Zhu Q."/>
            <person name="Mitros T."/>
            <person name="Hellsten U."/>
            <person name="Loque D."/>
            <person name="Otillar R."/>
            <person name="Salamov A."/>
            <person name="Schmutz J."/>
            <person name="Shapiro H."/>
            <person name="Lindquist E."/>
            <person name="Lucas S."/>
            <person name="Rokhsar D."/>
            <person name="Grigoriev I.V."/>
        </authorList>
    </citation>
    <scope>NUCLEOTIDE SEQUENCE [LARGE SCALE GENOMIC DNA]</scope>
</reference>
<dbReference type="GO" id="GO:0000139">
    <property type="term" value="C:Golgi membrane"/>
    <property type="evidence" value="ECO:0007669"/>
    <property type="project" value="UniProtKB-SubCell"/>
</dbReference>
<dbReference type="Pfam" id="PF00650">
    <property type="entry name" value="CRAL_TRIO"/>
    <property type="match status" value="1"/>
</dbReference>
<dbReference type="KEGG" id="smo:SELMODRAFT_114753"/>
<dbReference type="GO" id="GO:0005886">
    <property type="term" value="C:plasma membrane"/>
    <property type="evidence" value="ECO:0007669"/>
    <property type="project" value="UniProtKB-SubCell"/>
</dbReference>
<dbReference type="PRINTS" id="PR00180">
    <property type="entry name" value="CRETINALDHBP"/>
</dbReference>
<evidence type="ECO:0000256" key="2">
    <source>
        <dbReference type="ARBA" id="ARBA00004395"/>
    </source>
</evidence>
<proteinExistence type="inferred from homology"/>
<dbReference type="PROSITE" id="PS50191">
    <property type="entry name" value="CRAL_TRIO"/>
    <property type="match status" value="1"/>
</dbReference>
<dbReference type="Gene3D" id="3.40.525.10">
    <property type="entry name" value="CRAL-TRIO lipid binding domain"/>
    <property type="match status" value="1"/>
</dbReference>
<evidence type="ECO:0000256" key="1">
    <source>
        <dbReference type="ARBA" id="ARBA00004202"/>
    </source>
</evidence>
<comment type="subcellular location">
    <subcellularLocation>
        <location evidence="1">Cell membrane</location>
        <topology evidence="1">Peripheral membrane protein</topology>
    </subcellularLocation>
    <subcellularLocation>
        <location evidence="2">Golgi apparatus membrane</location>
        <topology evidence="2">Peripheral membrane protein</topology>
    </subcellularLocation>
</comment>
<dbReference type="OMA" id="FSTMFKM"/>
<evidence type="ECO:0000256" key="3">
    <source>
        <dbReference type="ARBA" id="ARBA00038020"/>
    </source>
</evidence>
<evidence type="ECO:0000313" key="6">
    <source>
        <dbReference type="Proteomes" id="UP000001514"/>
    </source>
</evidence>
<dbReference type="HOGENOM" id="CLU_014001_0_1_1"/>
<dbReference type="PANTHER" id="PTHR45657:SF63">
    <property type="entry name" value="CRAL-TRIO DOMAIN-CONTAINING PROTEIN"/>
    <property type="match status" value="1"/>
</dbReference>
<dbReference type="GO" id="GO:0006892">
    <property type="term" value="P:post-Golgi vesicle-mediated transport"/>
    <property type="evidence" value="ECO:0000318"/>
    <property type="project" value="GO_Central"/>
</dbReference>
<dbReference type="Gene3D" id="1.10.8.20">
    <property type="entry name" value="N-terminal domain of phosphatidylinositol transfer protein sec14p"/>
    <property type="match status" value="1"/>
</dbReference>
<evidence type="ECO:0000313" key="5">
    <source>
        <dbReference type="EMBL" id="EFJ17348.1"/>
    </source>
</evidence>
<dbReference type="InterPro" id="IPR036865">
    <property type="entry name" value="CRAL-TRIO_dom_sf"/>
</dbReference>